<dbReference type="CDD" id="cd14014">
    <property type="entry name" value="STKc_PknB_like"/>
    <property type="match status" value="1"/>
</dbReference>
<evidence type="ECO:0000313" key="10">
    <source>
        <dbReference type="EMBL" id="VZO39773.1"/>
    </source>
</evidence>
<dbReference type="SUPFAM" id="SSF56112">
    <property type="entry name" value="Protein kinase-like (PK-like)"/>
    <property type="match status" value="1"/>
</dbReference>
<feature type="compositionally biased region" description="Gly residues" evidence="8">
    <location>
        <begin position="372"/>
        <end position="384"/>
    </location>
</feature>
<dbReference type="InterPro" id="IPR000719">
    <property type="entry name" value="Prot_kinase_dom"/>
</dbReference>
<dbReference type="InterPro" id="IPR017441">
    <property type="entry name" value="Protein_kinase_ATP_BS"/>
</dbReference>
<feature type="compositionally biased region" description="Low complexity" evidence="8">
    <location>
        <begin position="443"/>
        <end position="463"/>
    </location>
</feature>
<dbReference type="PROSITE" id="PS00108">
    <property type="entry name" value="PROTEIN_KINASE_ST"/>
    <property type="match status" value="1"/>
</dbReference>
<dbReference type="PROSITE" id="PS50011">
    <property type="entry name" value="PROTEIN_KINASE_DOM"/>
    <property type="match status" value="1"/>
</dbReference>
<keyword evidence="11" id="KW-1185">Reference proteome</keyword>
<evidence type="ECO:0000313" key="11">
    <source>
        <dbReference type="Proteomes" id="UP000419743"/>
    </source>
</evidence>
<dbReference type="EMBL" id="CACRYJ010000063">
    <property type="protein sequence ID" value="VZO39773.1"/>
    <property type="molecule type" value="Genomic_DNA"/>
</dbReference>
<comment type="caution">
    <text evidence="10">The sequence shown here is derived from an EMBL/GenBank/DDBJ whole genome shotgun (WGS) entry which is preliminary data.</text>
</comment>
<dbReference type="GO" id="GO:0005524">
    <property type="term" value="F:ATP binding"/>
    <property type="evidence" value="ECO:0007669"/>
    <property type="project" value="UniProtKB-UniRule"/>
</dbReference>
<evidence type="ECO:0000256" key="3">
    <source>
        <dbReference type="ARBA" id="ARBA00022679"/>
    </source>
</evidence>
<feature type="region of interest" description="Disordered" evidence="8">
    <location>
        <begin position="443"/>
        <end position="474"/>
    </location>
</feature>
<keyword evidence="5 10" id="KW-0418">Kinase</keyword>
<evidence type="ECO:0000256" key="6">
    <source>
        <dbReference type="ARBA" id="ARBA00022840"/>
    </source>
</evidence>
<dbReference type="SMART" id="SM00220">
    <property type="entry name" value="S_TKc"/>
    <property type="match status" value="1"/>
</dbReference>
<keyword evidence="6 7" id="KW-0067">ATP-binding</keyword>
<dbReference type="RefSeq" id="WP_156743078.1">
    <property type="nucleotide sequence ID" value="NZ_CACRYJ010000063.1"/>
</dbReference>
<dbReference type="Gene3D" id="3.30.200.20">
    <property type="entry name" value="Phosphorylase Kinase, domain 1"/>
    <property type="match status" value="1"/>
</dbReference>
<feature type="binding site" evidence="7">
    <location>
        <position position="45"/>
    </location>
    <ligand>
        <name>ATP</name>
        <dbReference type="ChEBI" id="CHEBI:30616"/>
    </ligand>
</feature>
<proteinExistence type="predicted"/>
<keyword evidence="2" id="KW-0723">Serine/threonine-protein kinase</keyword>
<reference evidence="10 11" key="1">
    <citation type="submission" date="2019-11" db="EMBL/GenBank/DDBJ databases">
        <authorList>
            <person name="Criscuolo A."/>
        </authorList>
    </citation>
    <scope>NUCLEOTIDE SEQUENCE [LARGE SCALE GENOMIC DNA]</scope>
    <source>
        <strain evidence="10">CIP111667</strain>
    </source>
</reference>
<dbReference type="PANTHER" id="PTHR43289">
    <property type="entry name" value="MITOGEN-ACTIVATED PROTEIN KINASE KINASE KINASE 20-RELATED"/>
    <property type="match status" value="1"/>
</dbReference>
<dbReference type="Gene3D" id="1.10.510.10">
    <property type="entry name" value="Transferase(Phosphotransferase) domain 1"/>
    <property type="match status" value="1"/>
</dbReference>
<feature type="domain" description="Protein kinase" evidence="9">
    <location>
        <begin position="16"/>
        <end position="280"/>
    </location>
</feature>
<evidence type="ECO:0000256" key="2">
    <source>
        <dbReference type="ARBA" id="ARBA00022527"/>
    </source>
</evidence>
<evidence type="ECO:0000256" key="4">
    <source>
        <dbReference type="ARBA" id="ARBA00022741"/>
    </source>
</evidence>
<sequence length="552" mass="57823">MAGRRPPSPPPEIAGYTHERLLGSGGFADVFLYTQQLPRRSVAVKVMLAHATSPQAREQFVAEANVMAQLSTHPSIVTIYHADTASDARPFLVMEYCPRPNLSVRYRTERIGVAEALRIGVRLAGAIETAHRAGILHRDIKPANVLTTDYGWPALTDFGISVATDAVEETDTIGLSIPWAAPEFFSEGAERGPAGDIYSLSATIYTLLAGRSPFEREGGPNGALDLITRIERDPVPAIGRDDVPESLGQVLARGMAKSARDRFATAADLARAIQRVEQELRLSQTTLDVPDTSWIQVPDNVGEDLRTRARSVVTVNPQAPATTGDPLAGERTVLRPQVVPQTPPDGGTSRPQAPHQGAGAGGYALPDAGQAGQAGGPGQHGEPGTGPQQDARSDGAEATPGRPGAANAPSTRRRWPVWAAVGGVIAIVASGVIIGALNAPDAPEPTPTVTATPSPDEPSAAAHPPAPAGVEGTREADGTVTFSWAPVEDDAEVTYAWMFTRGAPADDSGETRDTFGATSVSVPGAADYVCISVISIYTETRTVSNESVEGCA</sequence>
<dbReference type="Pfam" id="PF00069">
    <property type="entry name" value="Pkinase"/>
    <property type="match status" value="1"/>
</dbReference>
<dbReference type="PANTHER" id="PTHR43289:SF6">
    <property type="entry name" value="SERINE_THREONINE-PROTEIN KINASE NEKL-3"/>
    <property type="match status" value="1"/>
</dbReference>
<dbReference type="AlphaFoldDB" id="A0A7M4DQM9"/>
<dbReference type="PROSITE" id="PS00107">
    <property type="entry name" value="PROTEIN_KINASE_ATP"/>
    <property type="match status" value="1"/>
</dbReference>
<evidence type="ECO:0000256" key="7">
    <source>
        <dbReference type="PROSITE-ProRule" id="PRU10141"/>
    </source>
</evidence>
<dbReference type="InterPro" id="IPR008271">
    <property type="entry name" value="Ser/Thr_kinase_AS"/>
</dbReference>
<dbReference type="EC" id="2.7.11.1" evidence="1"/>
<gene>
    <name evidence="10" type="primary">pknK_4</name>
    <name evidence="10" type="ORF">HALOF300_04470</name>
</gene>
<protein>
    <recommendedName>
        <fullName evidence="1">non-specific serine/threonine protein kinase</fullName>
        <ecNumber evidence="1">2.7.11.1</ecNumber>
    </recommendedName>
</protein>
<dbReference type="Proteomes" id="UP000419743">
    <property type="component" value="Unassembled WGS sequence"/>
</dbReference>
<keyword evidence="4 7" id="KW-0547">Nucleotide-binding</keyword>
<evidence type="ECO:0000259" key="9">
    <source>
        <dbReference type="PROSITE" id="PS50011"/>
    </source>
</evidence>
<feature type="region of interest" description="Disordered" evidence="8">
    <location>
        <begin position="315"/>
        <end position="411"/>
    </location>
</feature>
<organism evidence="10 11">
    <name type="scientific">Occultella aeris</name>
    <dbReference type="NCBI Taxonomy" id="2761496"/>
    <lineage>
        <taxon>Bacteria</taxon>
        <taxon>Bacillati</taxon>
        <taxon>Actinomycetota</taxon>
        <taxon>Actinomycetes</taxon>
        <taxon>Micrococcales</taxon>
        <taxon>Ruaniaceae</taxon>
        <taxon>Occultella</taxon>
    </lineage>
</organism>
<evidence type="ECO:0000256" key="5">
    <source>
        <dbReference type="ARBA" id="ARBA00022777"/>
    </source>
</evidence>
<dbReference type="InterPro" id="IPR011009">
    <property type="entry name" value="Kinase-like_dom_sf"/>
</dbReference>
<evidence type="ECO:0000256" key="8">
    <source>
        <dbReference type="SAM" id="MobiDB-lite"/>
    </source>
</evidence>
<evidence type="ECO:0000256" key="1">
    <source>
        <dbReference type="ARBA" id="ARBA00012513"/>
    </source>
</evidence>
<name>A0A7M4DQM9_9MICO</name>
<dbReference type="GO" id="GO:0004674">
    <property type="term" value="F:protein serine/threonine kinase activity"/>
    <property type="evidence" value="ECO:0007669"/>
    <property type="project" value="UniProtKB-KW"/>
</dbReference>
<accession>A0A7M4DQM9</accession>
<keyword evidence="3 10" id="KW-0808">Transferase</keyword>